<keyword evidence="3" id="KW-0808">Transferase</keyword>
<feature type="transmembrane region" description="Helical" evidence="6">
    <location>
        <begin position="259"/>
        <end position="282"/>
    </location>
</feature>
<dbReference type="InterPro" id="IPR036890">
    <property type="entry name" value="HATPase_C_sf"/>
</dbReference>
<feature type="transmembrane region" description="Helical" evidence="6">
    <location>
        <begin position="227"/>
        <end position="247"/>
    </location>
</feature>
<comment type="caution">
    <text evidence="9">The sequence shown here is derived from an EMBL/GenBank/DDBJ whole genome shotgun (WGS) entry which is preliminary data.</text>
</comment>
<evidence type="ECO:0000256" key="2">
    <source>
        <dbReference type="ARBA" id="ARBA00012438"/>
    </source>
</evidence>
<dbReference type="InterPro" id="IPR005467">
    <property type="entry name" value="His_kinase_dom"/>
</dbReference>
<keyword evidence="6" id="KW-0472">Membrane</keyword>
<evidence type="ECO:0000256" key="5">
    <source>
        <dbReference type="ARBA" id="ARBA00023012"/>
    </source>
</evidence>
<evidence type="ECO:0000313" key="10">
    <source>
        <dbReference type="Proteomes" id="UP000239068"/>
    </source>
</evidence>
<proteinExistence type="predicted"/>
<dbReference type="InterPro" id="IPR050482">
    <property type="entry name" value="Sensor_HK_TwoCompSys"/>
</dbReference>
<dbReference type="InterPro" id="IPR011623">
    <property type="entry name" value="7TMR_DISM_rcpt_extracell_dom1"/>
</dbReference>
<dbReference type="Gene3D" id="3.30.565.10">
    <property type="entry name" value="Histidine kinase-like ATPase, C-terminal domain"/>
    <property type="match status" value="1"/>
</dbReference>
<keyword evidence="5" id="KW-0902">Two-component regulatory system</keyword>
<dbReference type="InterPro" id="IPR011622">
    <property type="entry name" value="7TMR_DISM_rcpt_extracell_dom2"/>
</dbReference>
<feature type="domain" description="Histidine kinase" evidence="8">
    <location>
        <begin position="502"/>
        <end position="589"/>
    </location>
</feature>
<evidence type="ECO:0000256" key="6">
    <source>
        <dbReference type="SAM" id="Phobius"/>
    </source>
</evidence>
<feature type="transmembrane region" description="Helical" evidence="6">
    <location>
        <begin position="163"/>
        <end position="186"/>
    </location>
</feature>
<dbReference type="OrthoDB" id="9778366at2"/>
<dbReference type="GO" id="GO:0000160">
    <property type="term" value="P:phosphorelay signal transduction system"/>
    <property type="evidence" value="ECO:0007669"/>
    <property type="project" value="UniProtKB-KW"/>
</dbReference>
<evidence type="ECO:0000259" key="8">
    <source>
        <dbReference type="PROSITE" id="PS50109"/>
    </source>
</evidence>
<name>A0A2S7WX54_9FLAO</name>
<organism evidence="9 10">
    <name type="scientific">Polaribacter glomeratus</name>
    <dbReference type="NCBI Taxonomy" id="102"/>
    <lineage>
        <taxon>Bacteria</taxon>
        <taxon>Pseudomonadati</taxon>
        <taxon>Bacteroidota</taxon>
        <taxon>Flavobacteriia</taxon>
        <taxon>Flavobacteriales</taxon>
        <taxon>Flavobacteriaceae</taxon>
    </lineage>
</organism>
<dbReference type="EMBL" id="MSCM01000001">
    <property type="protein sequence ID" value="PQJ82179.1"/>
    <property type="molecule type" value="Genomic_DNA"/>
</dbReference>
<dbReference type="Proteomes" id="UP000239068">
    <property type="component" value="Unassembled WGS sequence"/>
</dbReference>
<dbReference type="PANTHER" id="PTHR24421:SF10">
    <property type="entry name" value="NITRATE_NITRITE SENSOR PROTEIN NARQ"/>
    <property type="match status" value="1"/>
</dbReference>
<keyword evidence="7" id="KW-0732">Signal</keyword>
<dbReference type="CDD" id="cd16917">
    <property type="entry name" value="HATPase_UhpB-NarQ-NarX-like"/>
    <property type="match status" value="1"/>
</dbReference>
<keyword evidence="4" id="KW-0418">Kinase</keyword>
<evidence type="ECO:0000313" key="9">
    <source>
        <dbReference type="EMBL" id="PQJ82179.1"/>
    </source>
</evidence>
<dbReference type="Pfam" id="PF02518">
    <property type="entry name" value="HATPase_c"/>
    <property type="match status" value="1"/>
</dbReference>
<evidence type="ECO:0000256" key="1">
    <source>
        <dbReference type="ARBA" id="ARBA00000085"/>
    </source>
</evidence>
<feature type="chain" id="PRO_5015596669" description="histidine kinase" evidence="7">
    <location>
        <begin position="21"/>
        <end position="589"/>
    </location>
</feature>
<dbReference type="SUPFAM" id="SSF55874">
    <property type="entry name" value="ATPase domain of HSP90 chaperone/DNA topoisomerase II/histidine kinase"/>
    <property type="match status" value="1"/>
</dbReference>
<reference evidence="9 10" key="1">
    <citation type="submission" date="2016-12" db="EMBL/GenBank/DDBJ databases">
        <title>Trade-off between light-utilization and light-protection in marine flavobacteria.</title>
        <authorList>
            <person name="Kumagai Y."/>
            <person name="Yoshizawa S."/>
            <person name="Kogure K."/>
            <person name="Iwasaki W."/>
        </authorList>
    </citation>
    <scope>NUCLEOTIDE SEQUENCE [LARGE SCALE GENOMIC DNA]</scope>
    <source>
        <strain evidence="9 10">ATCC 43844</strain>
    </source>
</reference>
<keyword evidence="10" id="KW-1185">Reference proteome</keyword>
<dbReference type="Pfam" id="PF07696">
    <property type="entry name" value="7TMR-DISMED2"/>
    <property type="match status" value="1"/>
</dbReference>
<evidence type="ECO:0000256" key="4">
    <source>
        <dbReference type="ARBA" id="ARBA00022777"/>
    </source>
</evidence>
<evidence type="ECO:0000256" key="7">
    <source>
        <dbReference type="SAM" id="SignalP"/>
    </source>
</evidence>
<dbReference type="EC" id="2.7.13.3" evidence="2"/>
<feature type="transmembrane region" description="Helical" evidence="6">
    <location>
        <begin position="353"/>
        <end position="373"/>
    </location>
</feature>
<feature type="signal peptide" evidence="7">
    <location>
        <begin position="1"/>
        <end position="20"/>
    </location>
</feature>
<dbReference type="AlphaFoldDB" id="A0A2S7WX54"/>
<keyword evidence="6" id="KW-1133">Transmembrane helix</keyword>
<feature type="transmembrane region" description="Helical" evidence="6">
    <location>
        <begin position="320"/>
        <end position="341"/>
    </location>
</feature>
<comment type="catalytic activity">
    <reaction evidence="1">
        <text>ATP + protein L-histidine = ADP + protein N-phospho-L-histidine.</text>
        <dbReference type="EC" id="2.7.13.3"/>
    </reaction>
</comment>
<dbReference type="PROSITE" id="PS50109">
    <property type="entry name" value="HIS_KIN"/>
    <property type="match status" value="1"/>
</dbReference>
<accession>A0A2S7WX54</accession>
<dbReference type="InterPro" id="IPR003594">
    <property type="entry name" value="HATPase_dom"/>
</dbReference>
<keyword evidence="6" id="KW-0812">Transmembrane</keyword>
<feature type="transmembrane region" description="Helical" evidence="6">
    <location>
        <begin position="193"/>
        <end position="212"/>
    </location>
</feature>
<dbReference type="Pfam" id="PF07695">
    <property type="entry name" value="7TMR-DISM_7TM"/>
    <property type="match status" value="1"/>
</dbReference>
<protein>
    <recommendedName>
        <fullName evidence="2">histidine kinase</fullName>
        <ecNumber evidence="2">2.7.13.3</ecNumber>
    </recommendedName>
</protein>
<dbReference type="RefSeq" id="WP_105020750.1">
    <property type="nucleotide sequence ID" value="NZ_MSCM01000001.1"/>
</dbReference>
<dbReference type="GO" id="GO:0004673">
    <property type="term" value="F:protein histidine kinase activity"/>
    <property type="evidence" value="ECO:0007669"/>
    <property type="project" value="UniProtKB-EC"/>
</dbReference>
<dbReference type="PANTHER" id="PTHR24421">
    <property type="entry name" value="NITRATE/NITRITE SENSOR PROTEIN NARX-RELATED"/>
    <property type="match status" value="1"/>
</dbReference>
<feature type="transmembrane region" description="Helical" evidence="6">
    <location>
        <begin position="288"/>
        <end position="308"/>
    </location>
</feature>
<gene>
    <name evidence="9" type="ORF">BTO16_06140</name>
</gene>
<sequence length="589" mass="68375">MKTICLISFLLIFNFTFTQSSKQVFVDAKYAIDINSSWKLKDINKYPFIDFEERLNVGYNKNDAVWCLINITNKENKKFKAWLCFNNNHLDSITFFDSKTTKLLGDRTTNSSPFITTQAFEIELLPNEKKLFITRVKKGISYLDFSISVFNSYNLNKQSGQKIALLSFFLGFITLLVLFNGLLFLINKKKENLLFVIYSLLSCIYILISTNYAKHLLFPDYLYFSELRIYIGVLSFISLTWFLSYFLNFKQYNPLTNKIIITLNFINLLLILFSILFLKLGFLSLLKIFFIINYSALSLIIVLICFAAMRHLKINKTDAFYVLFSFLPNLIWVFSLILNAFQLIPKKIEADWLPIFSVFEILLFGYILSKNYLATFLENKLLLKEIVAEKEKTIRSITKTQIKERRAIANIIHDNLGSKIAHVLHLLDMGNSKQASETIHELSSDIREISHKILPKSLDEGALMSNLKSQIASLNLGLKKTKIEIYTYDFPEKINEEWVFDLYLITLEIINNALKHSNASEIIIELYKHSDTYHFQYYDNGIGFTISKQTKGFGIENIEKRILFYNGKFEINSIESEGTTLQITLPISL</sequence>
<evidence type="ECO:0000256" key="3">
    <source>
        <dbReference type="ARBA" id="ARBA00022679"/>
    </source>
</evidence>